<dbReference type="InterPro" id="IPR027124">
    <property type="entry name" value="Swc5/CFDP1/2"/>
</dbReference>
<dbReference type="SUPFAM" id="SSF56219">
    <property type="entry name" value="DNase I-like"/>
    <property type="match status" value="1"/>
</dbReference>
<organism evidence="2">
    <name type="scientific">Harpegnathos saltator</name>
    <name type="common">Jerdon's jumping ant</name>
    <dbReference type="NCBI Taxonomy" id="610380"/>
    <lineage>
        <taxon>Eukaryota</taxon>
        <taxon>Metazoa</taxon>
        <taxon>Ecdysozoa</taxon>
        <taxon>Arthropoda</taxon>
        <taxon>Hexapoda</taxon>
        <taxon>Insecta</taxon>
        <taxon>Pterygota</taxon>
        <taxon>Neoptera</taxon>
        <taxon>Endopterygota</taxon>
        <taxon>Hymenoptera</taxon>
        <taxon>Apocrita</taxon>
        <taxon>Aculeata</taxon>
        <taxon>Formicoidea</taxon>
        <taxon>Formicidae</taxon>
        <taxon>Ponerinae</taxon>
        <taxon>Ponerini</taxon>
        <taxon>Harpegnathos</taxon>
    </lineage>
</organism>
<feature type="non-terminal residue" evidence="1">
    <location>
        <position position="1"/>
    </location>
</feature>
<accession>E2C874</accession>
<dbReference type="Proteomes" id="UP000008237">
    <property type="component" value="Unassembled WGS sequence"/>
</dbReference>
<dbReference type="PANTHER" id="PTHR23227:SF67">
    <property type="entry name" value="CRANIOFACIAL DEVELOPMENT PROTEIN 2-LIKE"/>
    <property type="match status" value="1"/>
</dbReference>
<dbReference type="InterPro" id="IPR036691">
    <property type="entry name" value="Endo/exonu/phosph_ase_sf"/>
</dbReference>
<feature type="non-terminal residue" evidence="1">
    <location>
        <position position="243"/>
    </location>
</feature>
<dbReference type="InParanoid" id="E2C874"/>
<dbReference type="PANTHER" id="PTHR23227">
    <property type="entry name" value="BUCENTAUR RELATED"/>
    <property type="match status" value="1"/>
</dbReference>
<dbReference type="OMA" id="ITDRICK"/>
<dbReference type="CDD" id="cd09076">
    <property type="entry name" value="L1-EN"/>
    <property type="match status" value="1"/>
</dbReference>
<dbReference type="AlphaFoldDB" id="E2C874"/>
<dbReference type="EMBL" id="GL453573">
    <property type="protein sequence ID" value="EFN75852.1"/>
    <property type="molecule type" value="Genomic_DNA"/>
</dbReference>
<reference evidence="1 2" key="1">
    <citation type="journal article" date="2010" name="Science">
        <title>Genomic comparison of the ants Camponotus floridanus and Harpegnathos saltator.</title>
        <authorList>
            <person name="Bonasio R."/>
            <person name="Zhang G."/>
            <person name="Ye C."/>
            <person name="Mutti N.S."/>
            <person name="Fang X."/>
            <person name="Qin N."/>
            <person name="Donahue G."/>
            <person name="Yang P."/>
            <person name="Li Q."/>
            <person name="Li C."/>
            <person name="Zhang P."/>
            <person name="Huang Z."/>
            <person name="Berger S.L."/>
            <person name="Reinberg D."/>
            <person name="Wang J."/>
            <person name="Liebig J."/>
        </authorList>
    </citation>
    <scope>NUCLEOTIDE SEQUENCE [LARGE SCALE GENOMIC DNA]</scope>
    <source>
        <strain evidence="1 2">R22 G/1</strain>
    </source>
</reference>
<keyword evidence="2" id="KW-1185">Reference proteome</keyword>
<name>E2C874_HARSA</name>
<protein>
    <submittedName>
        <fullName evidence="1">Craniofacial development protein 2</fullName>
    </submittedName>
</protein>
<dbReference type="Gene3D" id="3.60.10.10">
    <property type="entry name" value="Endonuclease/exonuclease/phosphatase"/>
    <property type="match status" value="1"/>
</dbReference>
<evidence type="ECO:0000313" key="1">
    <source>
        <dbReference type="EMBL" id="EFN75852.1"/>
    </source>
</evidence>
<proteinExistence type="predicted"/>
<evidence type="ECO:0000313" key="2">
    <source>
        <dbReference type="Proteomes" id="UP000008237"/>
    </source>
</evidence>
<sequence>LSGFWNVRTLLQPEKMAEVAEEMERYGLCAAALQEIIWKGQGELRKRKYSIVYYGGEKPGQRDTGFYINEEMRKSVLLFEPINDRICRLRIKGKFQNITMISVYAPTEDSDDEMKNKFYDDLTKICDRISKHDILLILGIYNAKIGKETFINGVAGRHSLHEHTSDNGIRVCEFADCQNMWISSVSFQHKDIHKQTWKISGERGANQIKDHILVDRRHSSSVIDVRSCRGTNCDSDHFLVRLK</sequence>
<gene>
    <name evidence="1" type="ORF">EAI_16726</name>
</gene>